<dbReference type="OrthoDB" id="10071882at2759"/>
<dbReference type="GO" id="GO:0031012">
    <property type="term" value="C:extracellular matrix"/>
    <property type="evidence" value="ECO:0007669"/>
    <property type="project" value="TreeGrafter"/>
</dbReference>
<reference evidence="3" key="1">
    <citation type="journal article" date="2004" name="Nature">
        <title>Genome duplication in the teleost fish Tetraodon nigroviridis reveals the early vertebrate proto-karyotype.</title>
        <authorList>
            <person name="Jaillon O."/>
            <person name="Aury J.-M."/>
            <person name="Brunet F."/>
            <person name="Petit J.-L."/>
            <person name="Stange-Thomann N."/>
            <person name="Mauceli E."/>
            <person name="Bouneau L."/>
            <person name="Fischer C."/>
            <person name="Ozouf-Costaz C."/>
            <person name="Bernot A."/>
            <person name="Nicaud S."/>
            <person name="Jaffe D."/>
            <person name="Fisher S."/>
            <person name="Lutfalla G."/>
            <person name="Dossat C."/>
            <person name="Segurens B."/>
            <person name="Dasilva C."/>
            <person name="Salanoubat M."/>
            <person name="Levy M."/>
            <person name="Boudet N."/>
            <person name="Castellano S."/>
            <person name="Anthouard V."/>
            <person name="Jubin C."/>
            <person name="Castelli V."/>
            <person name="Katinka M."/>
            <person name="Vacherie B."/>
            <person name="Biemont C."/>
            <person name="Skalli Z."/>
            <person name="Cattolico L."/>
            <person name="Poulain J."/>
            <person name="De Berardinis V."/>
            <person name="Cruaud C."/>
            <person name="Duprat S."/>
            <person name="Brottier P."/>
            <person name="Coutanceau J.-P."/>
            <person name="Gouzy J."/>
            <person name="Parra G."/>
            <person name="Lardier G."/>
            <person name="Chapple C."/>
            <person name="McKernan K.J."/>
            <person name="McEwan P."/>
            <person name="Bosak S."/>
            <person name="Kellis M."/>
            <person name="Volff J.-N."/>
            <person name="Guigo R."/>
            <person name="Zody M.C."/>
            <person name="Mesirov J."/>
            <person name="Lindblad-Toh K."/>
            <person name="Birren B."/>
            <person name="Nusbaum C."/>
            <person name="Kahn D."/>
            <person name="Robinson-Rechavi M."/>
            <person name="Laudet V."/>
            <person name="Schachter V."/>
            <person name="Quetier F."/>
            <person name="Saurin W."/>
            <person name="Scarpelli C."/>
            <person name="Wincker P."/>
            <person name="Lander E.S."/>
            <person name="Weissenbach J."/>
            <person name="Roest Crollius H."/>
        </authorList>
    </citation>
    <scope>NUCLEOTIDE SEQUENCE [LARGE SCALE GENOMIC DNA]</scope>
</reference>
<feature type="signal peptide" evidence="2">
    <location>
        <begin position="1"/>
        <end position="29"/>
    </location>
</feature>
<dbReference type="EMBL" id="CAAE01011805">
    <property type="protein sequence ID" value="CAF94061.1"/>
    <property type="molecule type" value="Genomic_DNA"/>
</dbReference>
<dbReference type="PANTHER" id="PTHR24023:SF1112">
    <property type="entry name" value="COL_CUTICLE_N DOMAIN-CONTAINING PROTEIN-RELATED"/>
    <property type="match status" value="1"/>
</dbReference>
<dbReference type="Pfam" id="PF01391">
    <property type="entry name" value="Collagen"/>
    <property type="match status" value="2"/>
</dbReference>
<dbReference type="InterPro" id="IPR008160">
    <property type="entry name" value="Collagen"/>
</dbReference>
<dbReference type="InterPro" id="IPR050149">
    <property type="entry name" value="Collagen_superfamily"/>
</dbReference>
<dbReference type="GO" id="GO:0030198">
    <property type="term" value="P:extracellular matrix organization"/>
    <property type="evidence" value="ECO:0007669"/>
    <property type="project" value="TreeGrafter"/>
</dbReference>
<sequence length="673" mass="72560">MNQEPQRLPRLAAPLLVLVLSVAVQQSHSARQRRCTWNSEWDRGKPLRQGDEYLQLTDLPKGITGLIRRLGFNSEWARWESNTQGSVPMLKHLEAHASTSMHHLHPNLLDRLGRRLAVTDLDQLLLSRLVLFMESFLLTIERRQSDVKRATPLQLLCLLTTLEAWHDMQGQREPAVSTAMGKACHGCVGSKCDCSGVKGSKGERGFPGLTGPPGLPGFPGPEGQVGPRGEKGPPGLPGFPGTPGLPVSFFIVHYPVKIRVSSRNFSPKPQVALEVTFFKTPDPQGLPGQDGPPGPRGVPGCNGTKVSTRKKKKMTGAWKVQNVQQANCSPFLLGGKGTAREFWIPWTVRTAGELLLIKRIFLITEHDSQCPSSSLFFLGSTWSSRTKRRPRRGDYYRPFWIQRSSGIAWLARISRSSRSSRSSRAKGKHGIKLPRTQRTEGKQPVVVLLLLVSQGCSLDPLLFVVNHFNMFIDVCDNRVTQVCQALLGLRDKLESNRDHPRLRSREGTRVTPDLQVHEVIQDIQDLLENLAKMVIGSPTGIRAGPKGEQGYPGGPGVKGERGPPGLTGPPGAPGLPAIGGGGQPGTPGFPGERGQKGDPGAPGLTLPGPPGPPGSPGFPGPQGPPGPPGYSSGQACVAGEPGRPGVQGERGYPGETGRKGAKGWMAVSPRPNV</sequence>
<feature type="region of interest" description="Disordered" evidence="1">
    <location>
        <begin position="205"/>
        <end position="238"/>
    </location>
</feature>
<dbReference type="GO" id="GO:0030020">
    <property type="term" value="F:extracellular matrix structural constituent conferring tensile strength"/>
    <property type="evidence" value="ECO:0007669"/>
    <property type="project" value="TreeGrafter"/>
</dbReference>
<feature type="chain" id="PRO_5004243634" evidence="2">
    <location>
        <begin position="30"/>
        <end position="673"/>
    </location>
</feature>
<accession>Q4SZ71</accession>
<dbReference type="KEGG" id="tng:GSTEN00009984G001"/>
<evidence type="ECO:0000313" key="3">
    <source>
        <dbReference type="EMBL" id="CAF94061.1"/>
    </source>
</evidence>
<reference evidence="3" key="2">
    <citation type="submission" date="2004-02" db="EMBL/GenBank/DDBJ databases">
        <authorList>
            <consortium name="Genoscope"/>
            <consortium name="Whitehead Institute Centre for Genome Research"/>
        </authorList>
    </citation>
    <scope>NUCLEOTIDE SEQUENCE</scope>
</reference>
<gene>
    <name evidence="3" type="ORF">GSTENG00009984001</name>
</gene>
<dbReference type="PANTHER" id="PTHR24023">
    <property type="entry name" value="COLLAGEN ALPHA"/>
    <property type="match status" value="1"/>
</dbReference>
<proteinExistence type="predicted"/>
<feature type="compositionally biased region" description="Pro residues" evidence="1">
    <location>
        <begin position="607"/>
        <end position="628"/>
    </location>
</feature>
<name>Q4SZ71_TETNG</name>
<comment type="caution">
    <text evidence="3">The sequence shown here is derived from an EMBL/GenBank/DDBJ whole genome shotgun (WGS) entry which is preliminary data.</text>
</comment>
<feature type="region of interest" description="Disordered" evidence="1">
    <location>
        <begin position="283"/>
        <end position="310"/>
    </location>
</feature>
<keyword evidence="2" id="KW-0732">Signal</keyword>
<evidence type="ECO:0000256" key="1">
    <source>
        <dbReference type="SAM" id="MobiDB-lite"/>
    </source>
</evidence>
<organism evidence="3">
    <name type="scientific">Tetraodon nigroviridis</name>
    <name type="common">Spotted green pufferfish</name>
    <name type="synonym">Chelonodon nigroviridis</name>
    <dbReference type="NCBI Taxonomy" id="99883"/>
    <lineage>
        <taxon>Eukaryota</taxon>
        <taxon>Metazoa</taxon>
        <taxon>Chordata</taxon>
        <taxon>Craniata</taxon>
        <taxon>Vertebrata</taxon>
        <taxon>Euteleostomi</taxon>
        <taxon>Actinopterygii</taxon>
        <taxon>Neopterygii</taxon>
        <taxon>Teleostei</taxon>
        <taxon>Neoteleostei</taxon>
        <taxon>Acanthomorphata</taxon>
        <taxon>Eupercaria</taxon>
        <taxon>Tetraodontiformes</taxon>
        <taxon>Tetradontoidea</taxon>
        <taxon>Tetraodontidae</taxon>
        <taxon>Tetraodon</taxon>
    </lineage>
</organism>
<evidence type="ECO:0000256" key="2">
    <source>
        <dbReference type="SAM" id="SignalP"/>
    </source>
</evidence>
<protein>
    <submittedName>
        <fullName evidence="3">(spotted green pufferfish) hypothetical protein</fullName>
    </submittedName>
</protein>
<dbReference type="GO" id="GO:0005615">
    <property type="term" value="C:extracellular space"/>
    <property type="evidence" value="ECO:0007669"/>
    <property type="project" value="TreeGrafter"/>
</dbReference>
<dbReference type="AlphaFoldDB" id="Q4SZ71"/>
<feature type="region of interest" description="Disordered" evidence="1">
    <location>
        <begin position="538"/>
        <end position="673"/>
    </location>
</feature>